<dbReference type="Proteomes" id="UP001633002">
    <property type="component" value="Unassembled WGS sequence"/>
</dbReference>
<proteinExistence type="predicted"/>
<organism evidence="2 3">
    <name type="scientific">Riccia sorocarpa</name>
    <dbReference type="NCBI Taxonomy" id="122646"/>
    <lineage>
        <taxon>Eukaryota</taxon>
        <taxon>Viridiplantae</taxon>
        <taxon>Streptophyta</taxon>
        <taxon>Embryophyta</taxon>
        <taxon>Marchantiophyta</taxon>
        <taxon>Marchantiopsida</taxon>
        <taxon>Marchantiidae</taxon>
        <taxon>Marchantiales</taxon>
        <taxon>Ricciaceae</taxon>
        <taxon>Riccia</taxon>
    </lineage>
</organism>
<keyword evidence="3" id="KW-1185">Reference proteome</keyword>
<name>A0ABD3HTU3_9MARC</name>
<gene>
    <name evidence="2" type="ORF">R1sor_007351</name>
</gene>
<dbReference type="EMBL" id="JBJQOH010000003">
    <property type="protein sequence ID" value="KAL3693700.1"/>
    <property type="molecule type" value="Genomic_DNA"/>
</dbReference>
<feature type="region of interest" description="Disordered" evidence="1">
    <location>
        <begin position="224"/>
        <end position="247"/>
    </location>
</feature>
<protein>
    <submittedName>
        <fullName evidence="2">Uncharacterized protein</fullName>
    </submittedName>
</protein>
<sequence>MDADGVVRETEEERVRRELAVLFGPEEEVSDSGDSEECEWPAVTDLEPEDLYSYLEGEGLLRLSVTVPSCIPIDARSADCDYRILGEWKSKQVRLVRDLTSTTRVKYLTEVTPIEAETGEEVFVSRIWTGEQLPALVGFGSLLEWNDGVYRAGIEVDRQGFRSVEVPWARQDEVEWIRTSEDDSRNRRADHFLQMLAVCHLTLLNGVSKFPDSNGYTCYTPNGNSVDERGEGQMDGNSPSITAVPTL</sequence>
<dbReference type="AlphaFoldDB" id="A0ABD3HTU3"/>
<evidence type="ECO:0000256" key="1">
    <source>
        <dbReference type="SAM" id="MobiDB-lite"/>
    </source>
</evidence>
<evidence type="ECO:0000313" key="3">
    <source>
        <dbReference type="Proteomes" id="UP001633002"/>
    </source>
</evidence>
<reference evidence="2 3" key="1">
    <citation type="submission" date="2024-09" db="EMBL/GenBank/DDBJ databases">
        <title>Chromosome-scale assembly of Riccia sorocarpa.</title>
        <authorList>
            <person name="Paukszto L."/>
        </authorList>
    </citation>
    <scope>NUCLEOTIDE SEQUENCE [LARGE SCALE GENOMIC DNA]</scope>
    <source>
        <strain evidence="2">LP-2024</strain>
        <tissue evidence="2">Aerial parts of the thallus</tissue>
    </source>
</reference>
<feature type="compositionally biased region" description="Polar residues" evidence="1">
    <location>
        <begin position="235"/>
        <end position="247"/>
    </location>
</feature>
<comment type="caution">
    <text evidence="2">The sequence shown here is derived from an EMBL/GenBank/DDBJ whole genome shotgun (WGS) entry which is preliminary data.</text>
</comment>
<evidence type="ECO:0000313" key="2">
    <source>
        <dbReference type="EMBL" id="KAL3693700.1"/>
    </source>
</evidence>
<accession>A0ABD3HTU3</accession>